<dbReference type="RefSeq" id="WP_367953405.1">
    <property type="nucleotide sequence ID" value="NZ_JBDPGJ010000002.1"/>
</dbReference>
<gene>
    <name evidence="1" type="ORF">ABGN05_07565</name>
</gene>
<comment type="caution">
    <text evidence="1">The sequence shown here is derived from an EMBL/GenBank/DDBJ whole genome shotgun (WGS) entry which is preliminary data.</text>
</comment>
<dbReference type="EMBL" id="JBDPGJ010000002">
    <property type="protein sequence ID" value="MEX0405511.1"/>
    <property type="molecule type" value="Genomic_DNA"/>
</dbReference>
<protein>
    <submittedName>
        <fullName evidence="1">Uncharacterized protein</fullName>
    </submittedName>
</protein>
<name>A0ABV3SHW2_9HYPH</name>
<sequence length="95" mass="10445">MNMLSRRFAGEGKPLSAIDEPESTIRFATTCGATVTIDVTEGARASQEDVLVRAKEAVKQLAAAFEAADAERKRSELRRPNEIDAGALFRSWAYR</sequence>
<keyword evidence="2" id="KW-1185">Reference proteome</keyword>
<reference evidence="1 2" key="1">
    <citation type="submission" date="2024-05" db="EMBL/GenBank/DDBJ databases">
        <authorList>
            <person name="Jiang F."/>
        </authorList>
    </citation>
    <scope>NUCLEOTIDE SEQUENCE [LARGE SCALE GENOMIC DNA]</scope>
    <source>
        <strain evidence="1 2">LZ166</strain>
    </source>
</reference>
<proteinExistence type="predicted"/>
<organism evidence="1 2">
    <name type="scientific">Aquibium pacificus</name>
    <dbReference type="NCBI Taxonomy" id="3153579"/>
    <lineage>
        <taxon>Bacteria</taxon>
        <taxon>Pseudomonadati</taxon>
        <taxon>Pseudomonadota</taxon>
        <taxon>Alphaproteobacteria</taxon>
        <taxon>Hyphomicrobiales</taxon>
        <taxon>Phyllobacteriaceae</taxon>
        <taxon>Aquibium</taxon>
    </lineage>
</organism>
<accession>A0ABV3SHW2</accession>
<dbReference type="Proteomes" id="UP001556692">
    <property type="component" value="Unassembled WGS sequence"/>
</dbReference>
<evidence type="ECO:0000313" key="1">
    <source>
        <dbReference type="EMBL" id="MEX0405511.1"/>
    </source>
</evidence>
<evidence type="ECO:0000313" key="2">
    <source>
        <dbReference type="Proteomes" id="UP001556692"/>
    </source>
</evidence>